<dbReference type="EMBL" id="LNYG01000001">
    <property type="protein sequence ID" value="KTD13309.1"/>
    <property type="molecule type" value="Genomic_DNA"/>
</dbReference>
<dbReference type="Pfam" id="PF01230">
    <property type="entry name" value="HIT"/>
    <property type="match status" value="1"/>
</dbReference>
<protein>
    <submittedName>
        <fullName evidence="4">Diadenosine tetraphosphatase</fullName>
    </submittedName>
    <submittedName>
        <fullName evidence="3">Diadenosine tetraphosphate (Ap4A) hydrolase-like HIT family hydrolase</fullName>
    </submittedName>
</protein>
<dbReference type="PROSITE" id="PS51084">
    <property type="entry name" value="HIT_2"/>
    <property type="match status" value="1"/>
</dbReference>
<dbReference type="EMBL" id="LYOZ01000016">
    <property type="protein sequence ID" value="OCH98337.1"/>
    <property type="molecule type" value="Genomic_DNA"/>
</dbReference>
<dbReference type="RefSeq" id="WP_058448183.1">
    <property type="nucleotide sequence ID" value="NZ_CAAAJF010000003.1"/>
</dbReference>
<dbReference type="GO" id="GO:0016787">
    <property type="term" value="F:hydrolase activity"/>
    <property type="evidence" value="ECO:0007669"/>
    <property type="project" value="UniProtKB-KW"/>
</dbReference>
<feature type="domain" description="HIT" evidence="2">
    <location>
        <begin position="35"/>
        <end position="104"/>
    </location>
</feature>
<dbReference type="InterPro" id="IPR036265">
    <property type="entry name" value="HIT-like_sf"/>
</dbReference>
<dbReference type="Proteomes" id="UP000093336">
    <property type="component" value="Unassembled WGS sequence"/>
</dbReference>
<keyword evidence="6" id="KW-1185">Reference proteome</keyword>
<comment type="caution">
    <text evidence="3">The sequence shown here is derived from an EMBL/GenBank/DDBJ whole genome shotgun (WGS) entry which is preliminary data.</text>
</comment>
<sequence>MNFEVDNRIRVGSFRLGNWPLSSIYLKDNADFPWVILIPQEPNIQEIYQLSTNNRAQLMNEITALSKVMDDFFKPDKLNMGALGNIVPQLHIHIVARYRDDKCWPHSIWQPDVPLSTYRPEHAEKLIQTLKEQLANIFILR</sequence>
<reference evidence="3 5" key="1">
    <citation type="submission" date="2015-11" db="EMBL/GenBank/DDBJ databases">
        <title>Genomic analysis of 38 Legionella species identifies large and diverse effector repertoires.</title>
        <authorList>
            <person name="Burstein D."/>
            <person name="Amaro F."/>
            <person name="Zusman T."/>
            <person name="Lifshitz Z."/>
            <person name="Cohen O."/>
            <person name="Gilbert J.A."/>
            <person name="Pupko T."/>
            <person name="Shuman H.A."/>
            <person name="Segal G."/>
        </authorList>
    </citation>
    <scope>NUCLEOTIDE SEQUENCE [LARGE SCALE GENOMIC DNA]</scope>
    <source>
        <strain evidence="3 5">JA-26-G1-E2</strain>
    </source>
</reference>
<dbReference type="OrthoDB" id="9799145at2"/>
<reference evidence="4 6" key="2">
    <citation type="submission" date="2016-05" db="EMBL/GenBank/DDBJ databases">
        <authorList>
            <person name="Prochazka B."/>
            <person name="Indra A."/>
            <person name="Hasenberger P."/>
            <person name="Blaschitz M."/>
            <person name="Wagner L."/>
            <person name="Wewalka G."/>
            <person name="Sorschag S."/>
            <person name="Schmid D."/>
            <person name="Ruppitsch W."/>
        </authorList>
    </citation>
    <scope>NUCLEOTIDE SEQUENCE [LARGE SCALE GENOMIC DNA]</scope>
    <source>
        <strain evidence="4 6">974010_12</strain>
    </source>
</reference>
<evidence type="ECO:0000256" key="1">
    <source>
        <dbReference type="PROSITE-ProRule" id="PRU00464"/>
    </source>
</evidence>
<organism evidence="3 5">
    <name type="scientific">Legionella jamestowniensis</name>
    <dbReference type="NCBI Taxonomy" id="455"/>
    <lineage>
        <taxon>Bacteria</taxon>
        <taxon>Pseudomonadati</taxon>
        <taxon>Pseudomonadota</taxon>
        <taxon>Gammaproteobacteria</taxon>
        <taxon>Legionellales</taxon>
        <taxon>Legionellaceae</taxon>
        <taxon>Legionella</taxon>
    </lineage>
</organism>
<accession>A0A0W0V055</accession>
<dbReference type="AlphaFoldDB" id="A0A0W0V055"/>
<dbReference type="InterPro" id="IPR011146">
    <property type="entry name" value="HIT-like"/>
</dbReference>
<dbReference type="PIRSF" id="PIRSF000714">
    <property type="entry name" value="HIT"/>
    <property type="match status" value="1"/>
</dbReference>
<evidence type="ECO:0000313" key="6">
    <source>
        <dbReference type="Proteomes" id="UP000093336"/>
    </source>
</evidence>
<evidence type="ECO:0000313" key="3">
    <source>
        <dbReference type="EMBL" id="KTD13309.1"/>
    </source>
</evidence>
<dbReference type="PATRIC" id="fig|455.5.peg.102"/>
<name>A0A0W0V055_9GAMM</name>
<dbReference type="STRING" id="455.Ljam_0099"/>
<comment type="caution">
    <text evidence="1">Lacks conserved residue(s) required for the propagation of feature annotation.</text>
</comment>
<evidence type="ECO:0000313" key="4">
    <source>
        <dbReference type="EMBL" id="OCH98337.1"/>
    </source>
</evidence>
<dbReference type="Proteomes" id="UP000054715">
    <property type="component" value="Unassembled WGS sequence"/>
</dbReference>
<evidence type="ECO:0000313" key="5">
    <source>
        <dbReference type="Proteomes" id="UP000054715"/>
    </source>
</evidence>
<dbReference type="Gene3D" id="3.30.428.10">
    <property type="entry name" value="HIT-like"/>
    <property type="match status" value="1"/>
</dbReference>
<gene>
    <name evidence="3" type="primary">hit1</name>
    <name evidence="4" type="ORF">A8135_12335</name>
    <name evidence="3" type="ORF">Ljam_0099</name>
</gene>
<dbReference type="InterPro" id="IPR026026">
    <property type="entry name" value="HIT_Hint"/>
</dbReference>
<evidence type="ECO:0000259" key="2">
    <source>
        <dbReference type="PROSITE" id="PS51084"/>
    </source>
</evidence>
<proteinExistence type="predicted"/>
<dbReference type="SUPFAM" id="SSF54197">
    <property type="entry name" value="HIT-like"/>
    <property type="match status" value="1"/>
</dbReference>
<keyword evidence="3" id="KW-0378">Hydrolase</keyword>